<dbReference type="PANTHER" id="PTHR24096">
    <property type="entry name" value="LONG-CHAIN-FATTY-ACID--COA LIGASE"/>
    <property type="match status" value="1"/>
</dbReference>
<dbReference type="AlphaFoldDB" id="F8PBY4"/>
<comment type="similarity">
    <text evidence="1">Belongs to the ATP-dependent AMP-binding enzyme family.</text>
</comment>
<dbReference type="Gene3D" id="3.40.50.12780">
    <property type="entry name" value="N-terminal domain of ligase-like"/>
    <property type="match status" value="1"/>
</dbReference>
<evidence type="ECO:0000256" key="1">
    <source>
        <dbReference type="ARBA" id="ARBA00006432"/>
    </source>
</evidence>
<evidence type="ECO:0000259" key="3">
    <source>
        <dbReference type="Pfam" id="PF00501"/>
    </source>
</evidence>
<proteinExistence type="inferred from homology"/>
<gene>
    <name evidence="5" type="ORF">SERLADRAFT_453693</name>
</gene>
<dbReference type="HOGENOM" id="CLU_000022_59_2_1"/>
<dbReference type="PROSITE" id="PS00455">
    <property type="entry name" value="AMP_BINDING"/>
    <property type="match status" value="1"/>
</dbReference>
<organism>
    <name type="scientific">Serpula lacrymans var. lacrymans (strain S7.9)</name>
    <name type="common">Dry rot fungus</name>
    <dbReference type="NCBI Taxonomy" id="578457"/>
    <lineage>
        <taxon>Eukaryota</taxon>
        <taxon>Fungi</taxon>
        <taxon>Dikarya</taxon>
        <taxon>Basidiomycota</taxon>
        <taxon>Agaricomycotina</taxon>
        <taxon>Agaricomycetes</taxon>
        <taxon>Agaricomycetidae</taxon>
        <taxon>Boletales</taxon>
        <taxon>Coniophorineae</taxon>
        <taxon>Serpulaceae</taxon>
        <taxon>Serpula</taxon>
    </lineage>
</organism>
<dbReference type="InterPro" id="IPR020845">
    <property type="entry name" value="AMP-binding_CS"/>
</dbReference>
<evidence type="ECO:0008006" key="6">
    <source>
        <dbReference type="Google" id="ProtNLM"/>
    </source>
</evidence>
<evidence type="ECO:0000313" key="5">
    <source>
        <dbReference type="EMBL" id="EGO19187.1"/>
    </source>
</evidence>
<dbReference type="InterPro" id="IPR042099">
    <property type="entry name" value="ANL_N_sf"/>
</dbReference>
<dbReference type="GO" id="GO:0016405">
    <property type="term" value="F:CoA-ligase activity"/>
    <property type="evidence" value="ECO:0007669"/>
    <property type="project" value="TreeGrafter"/>
</dbReference>
<dbReference type="InterPro" id="IPR045851">
    <property type="entry name" value="AMP-bd_C_sf"/>
</dbReference>
<dbReference type="EMBL" id="GL945444">
    <property type="protein sequence ID" value="EGO19187.1"/>
    <property type="molecule type" value="Genomic_DNA"/>
</dbReference>
<feature type="domain" description="AMP-binding enzyme C-terminal" evidence="4">
    <location>
        <begin position="465"/>
        <end position="550"/>
    </location>
</feature>
<dbReference type="InterPro" id="IPR000873">
    <property type="entry name" value="AMP-dep_synth/lig_dom"/>
</dbReference>
<dbReference type="SUPFAM" id="SSF56801">
    <property type="entry name" value="Acetyl-CoA synthetase-like"/>
    <property type="match status" value="1"/>
</dbReference>
<dbReference type="Pfam" id="PF13193">
    <property type="entry name" value="AMP-binding_C"/>
    <property type="match status" value="1"/>
</dbReference>
<keyword evidence="2" id="KW-0436">Ligase</keyword>
<dbReference type="RefSeq" id="XP_007323908.1">
    <property type="nucleotide sequence ID" value="XM_007323846.1"/>
</dbReference>
<name>F8PBY4_SERL9</name>
<evidence type="ECO:0000259" key="4">
    <source>
        <dbReference type="Pfam" id="PF13193"/>
    </source>
</evidence>
<accession>F8PBY4</accession>
<feature type="domain" description="AMP-dependent synthetase/ligase" evidence="3">
    <location>
        <begin position="29"/>
        <end position="415"/>
    </location>
</feature>
<dbReference type="Gene3D" id="3.30.300.30">
    <property type="match status" value="1"/>
</dbReference>
<dbReference type="Proteomes" id="UP000008064">
    <property type="component" value="Unassembled WGS sequence"/>
</dbReference>
<evidence type="ECO:0000256" key="2">
    <source>
        <dbReference type="ARBA" id="ARBA00022598"/>
    </source>
</evidence>
<dbReference type="KEGG" id="sla:SERLADRAFT_453693"/>
<dbReference type="Pfam" id="PF00501">
    <property type="entry name" value="AMP-binding"/>
    <property type="match status" value="1"/>
</dbReference>
<sequence>MQYKSLYPDLPIIPEQNVHGLFFSRPDQKDWPNYTAYINAATGQRRTIKEFVERIRDGATALGADSQQGGLGLHPDNGEIIGILSENCVDFATLVHSLLVITVPFALLSSYYTPYELKHAITLSKATRIFASPSYVSQLISAGFPEDRIYILEGNVPGRKSFQDLISHVHNNEILRVPIRHAKVNTLAYLIFSSGTSGLPKAVMISHGNLINSLLQIFVMAPELAKVQPPQTYNTPEGIPVSFAVLPMHHAFGLHMTCFRVYFVPSTIVVLPKWDADVFLDSIPKYRVTGLYLVPSLVHQLVHHPRLPSTDLSSVILTHSGAAYLPPQLASKYTSLVPSVARVAEGYGMSEATLSISSKPYPGLLEGRAKNVPGSAGILLPGVEARIVRDDGSLADVNEPGEIWVRSGCVALGYWGNERATKETFVDGWLRTGDRMRIDKDGVLYFEDRAKDILKVSGMQVSPVEIENTLLANPQRLITDATVAGVSGGRTSDERVPRAWVVLSVEGNNIGPKKAVAQLDQWIRDSLSKYKWLRGGIEIIDQIPKSPTGKVLRRVLQEQYQQQQKSLEAKL</sequence>
<dbReference type="GeneID" id="18816950"/>
<dbReference type="OrthoDB" id="1898221at2759"/>
<dbReference type="InterPro" id="IPR025110">
    <property type="entry name" value="AMP-bd_C"/>
</dbReference>
<reference evidence="5" key="1">
    <citation type="submission" date="2011-04" db="EMBL/GenBank/DDBJ databases">
        <title>Evolution of plant cell wall degrading machinery underlies the functional diversity of forest fungi.</title>
        <authorList>
            <consortium name="US DOE Joint Genome Institute (JGI-PGF)"/>
            <person name="Eastwood D.C."/>
            <person name="Floudas D."/>
            <person name="Binder M."/>
            <person name="Majcherczyk A."/>
            <person name="Schneider P."/>
            <person name="Aerts A."/>
            <person name="Asiegbu F.O."/>
            <person name="Baker S.E."/>
            <person name="Barry K."/>
            <person name="Bendiksby M."/>
            <person name="Blumentritt M."/>
            <person name="Coutinho P.M."/>
            <person name="Cullen D."/>
            <person name="Cullen D."/>
            <person name="Gathman A."/>
            <person name="Goodell B."/>
            <person name="Henrissat B."/>
            <person name="Ihrmark K."/>
            <person name="Kauserud H."/>
            <person name="Kohler A."/>
            <person name="LaButti K."/>
            <person name="Lapidus A."/>
            <person name="Lavin J.L."/>
            <person name="Lee Y.-H."/>
            <person name="Lindquist E."/>
            <person name="Lilly W."/>
            <person name="Lucas S."/>
            <person name="Morin E."/>
            <person name="Murat C."/>
            <person name="Oguiza J.A."/>
            <person name="Park J."/>
            <person name="Pisabarro A.G."/>
            <person name="Riley R."/>
            <person name="Rosling A."/>
            <person name="Salamov A."/>
            <person name="Schmidt O."/>
            <person name="Schmutz J."/>
            <person name="Skrede I."/>
            <person name="Stenlid J."/>
            <person name="Wiebenga A."/>
            <person name="Xie X."/>
            <person name="Kues U."/>
            <person name="Hibbett D.S."/>
            <person name="Hoffmeister D."/>
            <person name="Hogberg N."/>
            <person name="Martin F."/>
            <person name="Grigoriev I.V."/>
            <person name="Watkinson S.C."/>
        </authorList>
    </citation>
    <scope>NUCLEOTIDE SEQUENCE</scope>
    <source>
        <strain evidence="5">S7.9</strain>
    </source>
</reference>
<dbReference type="PANTHER" id="PTHR24096:SF149">
    <property type="entry name" value="AMP-BINDING DOMAIN-CONTAINING PROTEIN-RELATED"/>
    <property type="match status" value="1"/>
</dbReference>
<protein>
    <recommendedName>
        <fullName evidence="6">AMP-dependent synthetase/ligase domain-containing protein</fullName>
    </recommendedName>
</protein>